<dbReference type="EMBL" id="JABTTQ020000011">
    <property type="protein sequence ID" value="KAK6145984.1"/>
    <property type="molecule type" value="Genomic_DNA"/>
</dbReference>
<keyword evidence="5" id="KW-0206">Cytoskeleton</keyword>
<keyword evidence="9" id="KW-1185">Reference proteome</keyword>
<evidence type="ECO:0000256" key="2">
    <source>
        <dbReference type="ARBA" id="ARBA00005885"/>
    </source>
</evidence>
<dbReference type="Proteomes" id="UP001318860">
    <property type="component" value="Unassembled WGS sequence"/>
</dbReference>
<keyword evidence="4" id="KW-0493">Microtubule</keyword>
<comment type="subcellular location">
    <subcellularLocation>
        <location evidence="1">Cytoplasm</location>
        <location evidence="1">Cytoskeleton</location>
    </subcellularLocation>
</comment>
<evidence type="ECO:0000256" key="5">
    <source>
        <dbReference type="ARBA" id="ARBA00023212"/>
    </source>
</evidence>
<gene>
    <name evidence="8" type="ORF">DH2020_019853</name>
</gene>
<comment type="caution">
    <text evidence="8">The sequence shown here is derived from an EMBL/GenBank/DDBJ whole genome shotgun (WGS) entry which is preliminary data.</text>
</comment>
<evidence type="ECO:0000259" key="7">
    <source>
        <dbReference type="Pfam" id="PF06886"/>
    </source>
</evidence>
<feature type="domain" description="TPX2 C-terminal" evidence="7">
    <location>
        <begin position="299"/>
        <end position="376"/>
    </location>
</feature>
<evidence type="ECO:0000313" key="8">
    <source>
        <dbReference type="EMBL" id="KAK6145984.1"/>
    </source>
</evidence>
<comment type="similarity">
    <text evidence="2">Belongs to the TPX2 family.</text>
</comment>
<feature type="compositionally biased region" description="Basic and acidic residues" evidence="6">
    <location>
        <begin position="388"/>
        <end position="401"/>
    </location>
</feature>
<dbReference type="Pfam" id="PF06886">
    <property type="entry name" value="TPX2"/>
    <property type="match status" value="1"/>
</dbReference>
<keyword evidence="3" id="KW-0963">Cytoplasm</keyword>
<dbReference type="InterPro" id="IPR044806">
    <property type="entry name" value="WVD2/WDL1-4"/>
</dbReference>
<name>A0ABR0WIT4_REHGL</name>
<protein>
    <recommendedName>
        <fullName evidence="7">TPX2 C-terminal domain-containing protein</fullName>
    </recommendedName>
</protein>
<feature type="region of interest" description="Disordered" evidence="6">
    <location>
        <begin position="362"/>
        <end position="401"/>
    </location>
</feature>
<evidence type="ECO:0000256" key="3">
    <source>
        <dbReference type="ARBA" id="ARBA00022490"/>
    </source>
</evidence>
<accession>A0ABR0WIT4</accession>
<dbReference type="PANTHER" id="PTHR46372">
    <property type="entry name" value="PROTEIN WVD2-LIKE 3"/>
    <property type="match status" value="1"/>
</dbReference>
<evidence type="ECO:0000256" key="6">
    <source>
        <dbReference type="SAM" id="MobiDB-lite"/>
    </source>
</evidence>
<evidence type="ECO:0000256" key="4">
    <source>
        <dbReference type="ARBA" id="ARBA00022701"/>
    </source>
</evidence>
<dbReference type="InterPro" id="IPR027329">
    <property type="entry name" value="TPX2_C"/>
</dbReference>
<evidence type="ECO:0000256" key="1">
    <source>
        <dbReference type="ARBA" id="ARBA00004245"/>
    </source>
</evidence>
<evidence type="ECO:0000313" key="9">
    <source>
        <dbReference type="Proteomes" id="UP001318860"/>
    </source>
</evidence>
<reference evidence="8 9" key="1">
    <citation type="journal article" date="2021" name="Comput. Struct. Biotechnol. J.">
        <title>De novo genome assembly of the potent medicinal plant Rehmannia glutinosa using nanopore technology.</title>
        <authorList>
            <person name="Ma L."/>
            <person name="Dong C."/>
            <person name="Song C."/>
            <person name="Wang X."/>
            <person name="Zheng X."/>
            <person name="Niu Y."/>
            <person name="Chen S."/>
            <person name="Feng W."/>
        </authorList>
    </citation>
    <scope>NUCLEOTIDE SEQUENCE [LARGE SCALE GENOMIC DNA]</scope>
    <source>
        <strain evidence="8">DH-2019</strain>
    </source>
</reference>
<proteinExistence type="inferred from homology"/>
<organism evidence="8 9">
    <name type="scientific">Rehmannia glutinosa</name>
    <name type="common">Chinese foxglove</name>
    <dbReference type="NCBI Taxonomy" id="99300"/>
    <lineage>
        <taxon>Eukaryota</taxon>
        <taxon>Viridiplantae</taxon>
        <taxon>Streptophyta</taxon>
        <taxon>Embryophyta</taxon>
        <taxon>Tracheophyta</taxon>
        <taxon>Spermatophyta</taxon>
        <taxon>Magnoliopsida</taxon>
        <taxon>eudicotyledons</taxon>
        <taxon>Gunneridae</taxon>
        <taxon>Pentapetalae</taxon>
        <taxon>asterids</taxon>
        <taxon>lamiids</taxon>
        <taxon>Lamiales</taxon>
        <taxon>Orobanchaceae</taxon>
        <taxon>Rehmannieae</taxon>
        <taxon>Rehmannia</taxon>
    </lineage>
</organism>
<dbReference type="PANTHER" id="PTHR46372:SF2">
    <property type="entry name" value="PROTEIN WVD2-LIKE 3"/>
    <property type="match status" value="1"/>
</dbReference>
<sequence>MSYLILTRSGDNGLTILFVQLFSRFLLFRYVVPKVPMTSSLVPQAGECFIHNEGPDKNYLAHHLSVMGMEGSDVHIDKEPDGVIVYSIGVTNDSSYETSSLQDVSQLPELINLYPQPVDILNENAEVQDCEVKECNNDISAEVTQLCQVDTSELSLPCFNGETNLNKEDATSEGQKVMDDNKKTRSCGKKAIKSTVGNCKTKCTVPQPFALATEKRALYATRPNGAEFDNITAGDKPSHARVSLHPNSAKQNPAVSPIVPRKPFQPDNKKHADEDNCSVASSTTAQARKFKTTLASAPVFKSSERAERRKEFFSKLEEKHQALVAEKTQCEARTKEETEAAIKQLRKSLMFKASPMPSFYHEGPPAKTEFKKPPPTRAKSPKLGRRKSCSDAKKIDREAQEGRHSFPIFRDSPRIGTNIQNGTASCKSREQAHQGAEMDEAFNSKLIGERCMNIAVHS</sequence>